<name>A0A644Z2I2_9ZZZZ</name>
<keyword evidence="3 6" id="KW-0812">Transmembrane</keyword>
<feature type="transmembrane region" description="Helical" evidence="6">
    <location>
        <begin position="132"/>
        <end position="153"/>
    </location>
</feature>
<evidence type="ECO:0000256" key="4">
    <source>
        <dbReference type="ARBA" id="ARBA00022989"/>
    </source>
</evidence>
<dbReference type="PANTHER" id="PTHR47089:SF1">
    <property type="entry name" value="GUANOSINE ABC TRANSPORTER PERMEASE PROTEIN NUPP"/>
    <property type="match status" value="1"/>
</dbReference>
<proteinExistence type="predicted"/>
<evidence type="ECO:0000256" key="3">
    <source>
        <dbReference type="ARBA" id="ARBA00022692"/>
    </source>
</evidence>
<dbReference type="GO" id="GO:0022857">
    <property type="term" value="F:transmembrane transporter activity"/>
    <property type="evidence" value="ECO:0007669"/>
    <property type="project" value="InterPro"/>
</dbReference>
<feature type="transmembrane region" description="Helical" evidence="6">
    <location>
        <begin position="221"/>
        <end position="238"/>
    </location>
</feature>
<dbReference type="EMBL" id="VSSQ01006510">
    <property type="protein sequence ID" value="MPM32943.1"/>
    <property type="molecule type" value="Genomic_DNA"/>
</dbReference>
<feature type="transmembrane region" description="Helical" evidence="6">
    <location>
        <begin position="78"/>
        <end position="99"/>
    </location>
</feature>
<dbReference type="CDD" id="cd06580">
    <property type="entry name" value="TM_PBP1_transp_TpRbsC_like"/>
    <property type="match status" value="1"/>
</dbReference>
<dbReference type="AlphaFoldDB" id="A0A644Z2I2"/>
<dbReference type="GO" id="GO:0005886">
    <property type="term" value="C:plasma membrane"/>
    <property type="evidence" value="ECO:0007669"/>
    <property type="project" value="UniProtKB-SubCell"/>
</dbReference>
<feature type="transmembrane region" description="Helical" evidence="6">
    <location>
        <begin position="165"/>
        <end position="184"/>
    </location>
</feature>
<comment type="caution">
    <text evidence="7">The sequence shown here is derived from an EMBL/GenBank/DDBJ whole genome shotgun (WGS) entry which is preliminary data.</text>
</comment>
<keyword evidence="4 6" id="KW-1133">Transmembrane helix</keyword>
<feature type="transmembrane region" description="Helical" evidence="6">
    <location>
        <begin position="345"/>
        <end position="364"/>
    </location>
</feature>
<sequence>MKREAQPIFEPDCGCETSAKGFRGAQAKRQVKEAAGIVLKQIALILFALLLATVFLALSKYDALAILEGIWNSLTRDLAGTIRWSIPLILAGLAICVTYKAEIYNLGVDGQIIIGAAAATAVALSLPEMPNALALCIIFLSAMMGGALMALIPGALKVFFNTDEVVSTLLLNFLAEFFLLYLIVGPMRDPAAAMRYNASALLPEYAWLPRFKAFAPSTANFGLYIALGVAALMVFLFYKTRLGYEIRIVGANANLARYGGMNPKKLTITVMLISGAIAGIIGAIEVCAVQHKLISGFNPGFGFDGIVISLLANNNPIGVVFSGFFLGTLYNGGINMERFTDVPSAITDIVMAIIIITISAKLAFPLIKKRYLDKGGKNTKPETVQSAGKERA</sequence>
<dbReference type="InterPro" id="IPR001851">
    <property type="entry name" value="ABC_transp_permease"/>
</dbReference>
<dbReference type="Pfam" id="PF02653">
    <property type="entry name" value="BPD_transp_2"/>
    <property type="match status" value="1"/>
</dbReference>
<reference evidence="7" key="1">
    <citation type="submission" date="2019-08" db="EMBL/GenBank/DDBJ databases">
        <authorList>
            <person name="Kucharzyk K."/>
            <person name="Murdoch R.W."/>
            <person name="Higgins S."/>
            <person name="Loffler F."/>
        </authorList>
    </citation>
    <scope>NUCLEOTIDE SEQUENCE</scope>
</reference>
<gene>
    <name evidence="7" type="ORF">SDC9_79510</name>
</gene>
<evidence type="ECO:0000313" key="7">
    <source>
        <dbReference type="EMBL" id="MPM32943.1"/>
    </source>
</evidence>
<evidence type="ECO:0000256" key="2">
    <source>
        <dbReference type="ARBA" id="ARBA00022475"/>
    </source>
</evidence>
<protein>
    <recommendedName>
        <fullName evidence="8">ABC transporter permease</fullName>
    </recommendedName>
</protein>
<keyword evidence="5 6" id="KW-0472">Membrane</keyword>
<keyword evidence="2" id="KW-1003">Cell membrane</keyword>
<feature type="transmembrane region" description="Helical" evidence="6">
    <location>
        <begin position="37"/>
        <end position="58"/>
    </location>
</feature>
<accession>A0A644Z2I2</accession>
<dbReference type="PANTHER" id="PTHR47089">
    <property type="entry name" value="ABC TRANSPORTER, PERMEASE PROTEIN"/>
    <property type="match status" value="1"/>
</dbReference>
<feature type="transmembrane region" description="Helical" evidence="6">
    <location>
        <begin position="106"/>
        <end position="126"/>
    </location>
</feature>
<evidence type="ECO:0000256" key="5">
    <source>
        <dbReference type="ARBA" id="ARBA00023136"/>
    </source>
</evidence>
<organism evidence="7">
    <name type="scientific">bioreactor metagenome</name>
    <dbReference type="NCBI Taxonomy" id="1076179"/>
    <lineage>
        <taxon>unclassified sequences</taxon>
        <taxon>metagenomes</taxon>
        <taxon>ecological metagenomes</taxon>
    </lineage>
</organism>
<comment type="subcellular location">
    <subcellularLocation>
        <location evidence="1">Cell membrane</location>
        <topology evidence="1">Multi-pass membrane protein</topology>
    </subcellularLocation>
</comment>
<evidence type="ECO:0000256" key="1">
    <source>
        <dbReference type="ARBA" id="ARBA00004651"/>
    </source>
</evidence>
<evidence type="ECO:0000256" key="6">
    <source>
        <dbReference type="SAM" id="Phobius"/>
    </source>
</evidence>
<feature type="transmembrane region" description="Helical" evidence="6">
    <location>
        <begin position="266"/>
        <end position="284"/>
    </location>
</feature>
<evidence type="ECO:0008006" key="8">
    <source>
        <dbReference type="Google" id="ProtNLM"/>
    </source>
</evidence>